<dbReference type="AlphaFoldDB" id="A0A2H0U7D4"/>
<evidence type="ECO:0000256" key="2">
    <source>
        <dbReference type="SAM" id="SignalP"/>
    </source>
</evidence>
<name>A0A2H0U7D4_9BACT</name>
<gene>
    <name evidence="3" type="ORF">COU20_02770</name>
</gene>
<accession>A0A2H0U7D4</accession>
<sequence>MTIRIISFAPLALACLMAASVAFAQGQNVTFPIAELGGCASKEQCKMYCDEPANIAACVSFAEANGLMSPAEAAQARTFAEITGPGGCRGRECRAVCADPARRTECMAFAQEHGLMKSPPPQDLHIEEPGIDEDRAMRIVEERGGPGGCRTKDECHAFCNIESNVEMCLAFAAEHNLMPPQDLERARKMMAEGGPGGCRGVACRTYCENPDHAEECFAFAEAQGLIKPEEVERARKLMNVTGPGGCRGIECKRICEDPARHSECFEFAVQNGFISGEDAARMRSFMEERGPGGFEFAGPPEGQEGVVGPGGCQGHEECARYCSERPDECGGFGPMPAESRDFGQDRAMDMRGFEAPPGLPCTTPEECRALYDERRGTFQGEMHEGNFEHMRMPPEGPFPPEGYPGEHSGEFNAEHEQYRMQHDEHYRQYHQQYEGGDGYQEPYLPENYEHDSSAPAADEPTSHLPASNFVATVFSIVARLLGI</sequence>
<protein>
    <submittedName>
        <fullName evidence="3">Uncharacterized protein</fullName>
    </submittedName>
</protein>
<proteinExistence type="predicted"/>
<feature type="chain" id="PRO_5013897197" evidence="2">
    <location>
        <begin position="25"/>
        <end position="483"/>
    </location>
</feature>
<dbReference type="EMBL" id="PFBM01000017">
    <property type="protein sequence ID" value="PIR82324.1"/>
    <property type="molecule type" value="Genomic_DNA"/>
</dbReference>
<feature type="signal peptide" evidence="2">
    <location>
        <begin position="1"/>
        <end position="24"/>
    </location>
</feature>
<evidence type="ECO:0000313" key="3">
    <source>
        <dbReference type="EMBL" id="PIR82324.1"/>
    </source>
</evidence>
<feature type="region of interest" description="Disordered" evidence="1">
    <location>
        <begin position="435"/>
        <end position="461"/>
    </location>
</feature>
<evidence type="ECO:0000256" key="1">
    <source>
        <dbReference type="SAM" id="MobiDB-lite"/>
    </source>
</evidence>
<comment type="caution">
    <text evidence="3">The sequence shown here is derived from an EMBL/GenBank/DDBJ whole genome shotgun (WGS) entry which is preliminary data.</text>
</comment>
<reference evidence="4" key="1">
    <citation type="submission" date="2017-09" db="EMBL/GenBank/DDBJ databases">
        <title>Depth-based differentiation of microbial function through sediment-hosted aquifers and enrichment of novel symbionts in the deep terrestrial subsurface.</title>
        <authorList>
            <person name="Probst A.J."/>
            <person name="Ladd B."/>
            <person name="Jarett J.K."/>
            <person name="Geller-Mcgrath D.E."/>
            <person name="Sieber C.M.K."/>
            <person name="Emerson J.B."/>
            <person name="Anantharaman K."/>
            <person name="Thomas B.C."/>
            <person name="Malmstrom R."/>
            <person name="Stieglmeier M."/>
            <person name="Klingl A."/>
            <person name="Woyke T."/>
            <person name="Ryan C.M."/>
            <person name="Banfield J.F."/>
        </authorList>
    </citation>
    <scope>NUCLEOTIDE SEQUENCE [LARGE SCALE GENOMIC DNA]</scope>
</reference>
<evidence type="ECO:0000313" key="4">
    <source>
        <dbReference type="Proteomes" id="UP000231379"/>
    </source>
</evidence>
<keyword evidence="2" id="KW-0732">Signal</keyword>
<dbReference type="Proteomes" id="UP000231379">
    <property type="component" value="Unassembled WGS sequence"/>
</dbReference>
<dbReference type="PROSITE" id="PS51257">
    <property type="entry name" value="PROKAR_LIPOPROTEIN"/>
    <property type="match status" value="1"/>
</dbReference>
<organism evidence="3 4">
    <name type="scientific">Candidatus Kaiserbacteria bacterium CG10_big_fil_rev_8_21_14_0_10_59_10</name>
    <dbReference type="NCBI Taxonomy" id="1974612"/>
    <lineage>
        <taxon>Bacteria</taxon>
        <taxon>Candidatus Kaiseribacteriota</taxon>
    </lineage>
</organism>